<evidence type="ECO:0000256" key="2">
    <source>
        <dbReference type="SAM" id="Phobius"/>
    </source>
</evidence>
<keyword evidence="2" id="KW-1133">Transmembrane helix</keyword>
<comment type="caution">
    <text evidence="4">The sequence shown here is derived from an EMBL/GenBank/DDBJ whole genome shotgun (WGS) entry which is preliminary data.</text>
</comment>
<keyword evidence="3" id="KW-0732">Signal</keyword>
<dbReference type="GeneID" id="81391665"/>
<keyword evidence="2" id="KW-0812">Transmembrane</keyword>
<feature type="region of interest" description="Disordered" evidence="1">
    <location>
        <begin position="33"/>
        <end position="53"/>
    </location>
</feature>
<evidence type="ECO:0000256" key="3">
    <source>
        <dbReference type="SAM" id="SignalP"/>
    </source>
</evidence>
<feature type="chain" id="PRO_5040973116" description="Transmembrane protein" evidence="3">
    <location>
        <begin position="20"/>
        <end position="181"/>
    </location>
</feature>
<organism evidence="4 5">
    <name type="scientific">Penicillium alfredii</name>
    <dbReference type="NCBI Taxonomy" id="1506179"/>
    <lineage>
        <taxon>Eukaryota</taxon>
        <taxon>Fungi</taxon>
        <taxon>Dikarya</taxon>
        <taxon>Ascomycota</taxon>
        <taxon>Pezizomycotina</taxon>
        <taxon>Eurotiomycetes</taxon>
        <taxon>Eurotiomycetidae</taxon>
        <taxon>Eurotiales</taxon>
        <taxon>Aspergillaceae</taxon>
        <taxon>Penicillium</taxon>
    </lineage>
</organism>
<reference evidence="4" key="1">
    <citation type="submission" date="2022-11" db="EMBL/GenBank/DDBJ databases">
        <authorList>
            <person name="Petersen C."/>
        </authorList>
    </citation>
    <scope>NUCLEOTIDE SEQUENCE</scope>
    <source>
        <strain evidence="4">IBT 34128</strain>
    </source>
</reference>
<dbReference type="Proteomes" id="UP001141434">
    <property type="component" value="Unassembled WGS sequence"/>
</dbReference>
<feature type="compositionally biased region" description="Polar residues" evidence="1">
    <location>
        <begin position="39"/>
        <end position="53"/>
    </location>
</feature>
<proteinExistence type="predicted"/>
<evidence type="ECO:0008006" key="6">
    <source>
        <dbReference type="Google" id="ProtNLM"/>
    </source>
</evidence>
<feature type="signal peptide" evidence="3">
    <location>
        <begin position="1"/>
        <end position="19"/>
    </location>
</feature>
<accession>A0A9W9FQQ1</accession>
<dbReference type="RefSeq" id="XP_056513564.1">
    <property type="nucleotide sequence ID" value="XM_056652497.1"/>
</dbReference>
<gene>
    <name evidence="4" type="ORF">NUU61_001915</name>
</gene>
<evidence type="ECO:0000313" key="5">
    <source>
        <dbReference type="Proteomes" id="UP001141434"/>
    </source>
</evidence>
<protein>
    <recommendedName>
        <fullName evidence="6">Transmembrane protein</fullName>
    </recommendedName>
</protein>
<reference evidence="4" key="2">
    <citation type="journal article" date="2023" name="IMA Fungus">
        <title>Comparative genomic study of the Penicillium genus elucidates a diverse pangenome and 15 lateral gene transfer events.</title>
        <authorList>
            <person name="Petersen C."/>
            <person name="Sorensen T."/>
            <person name="Nielsen M.R."/>
            <person name="Sondergaard T.E."/>
            <person name="Sorensen J.L."/>
            <person name="Fitzpatrick D.A."/>
            <person name="Frisvad J.C."/>
            <person name="Nielsen K.L."/>
        </authorList>
    </citation>
    <scope>NUCLEOTIDE SEQUENCE</scope>
    <source>
        <strain evidence="4">IBT 34128</strain>
    </source>
</reference>
<dbReference type="AlphaFoldDB" id="A0A9W9FQQ1"/>
<dbReference type="EMBL" id="JAPMSZ010000004">
    <property type="protein sequence ID" value="KAJ5104568.1"/>
    <property type="molecule type" value="Genomic_DNA"/>
</dbReference>
<sequence length="181" mass="19592">MSPLSTICLFLLLTLNVTAAAIPVPGALPNRGNDALAHTPSTSSPDDHNTASWITPVSSLHRDMHPSRAPRPSQSWKDYLESILNDSEKLTAFREAGLVPGSRSMSGMDRPAAISTRMRQLAPNLPFFGGEEEHGDGSDDEFLASPIMPLPPSFFVLSAAVLCVLTIIRSLTARRREEPAF</sequence>
<keyword evidence="2" id="KW-0472">Membrane</keyword>
<name>A0A9W9FQQ1_9EURO</name>
<feature type="transmembrane region" description="Helical" evidence="2">
    <location>
        <begin position="150"/>
        <end position="168"/>
    </location>
</feature>
<evidence type="ECO:0000313" key="4">
    <source>
        <dbReference type="EMBL" id="KAJ5104568.1"/>
    </source>
</evidence>
<evidence type="ECO:0000256" key="1">
    <source>
        <dbReference type="SAM" id="MobiDB-lite"/>
    </source>
</evidence>
<keyword evidence="5" id="KW-1185">Reference proteome</keyword>